<evidence type="ECO:0000313" key="2">
    <source>
        <dbReference type="Proteomes" id="UP001165289"/>
    </source>
</evidence>
<protein>
    <submittedName>
        <fullName evidence="1">Uncharacterized protein</fullName>
    </submittedName>
</protein>
<evidence type="ECO:0000313" key="1">
    <source>
        <dbReference type="EMBL" id="KAI6659724.1"/>
    </source>
</evidence>
<dbReference type="AlphaFoldDB" id="A0AAV7KGM9"/>
<sequence>MQPEYRRYCCFLYEWDSRTRQSHYKVKEWPLQYQLTAGVKSASCQFLVYLEKILLLPLRIKLGLMKNFVEAIGKYNKEGEDFKYRKDKFPKVNHAIIKEGEFIGPKLENNSRI</sequence>
<keyword evidence="2" id="KW-1185">Reference proteome</keyword>
<name>A0AAV7KGM9_9METZ</name>
<gene>
    <name evidence="1" type="ORF">LOD99_10693</name>
</gene>
<dbReference type="Proteomes" id="UP001165289">
    <property type="component" value="Unassembled WGS sequence"/>
</dbReference>
<accession>A0AAV7KGM9</accession>
<comment type="caution">
    <text evidence="1">The sequence shown here is derived from an EMBL/GenBank/DDBJ whole genome shotgun (WGS) entry which is preliminary data.</text>
</comment>
<proteinExistence type="predicted"/>
<organism evidence="1 2">
    <name type="scientific">Oopsacas minuta</name>
    <dbReference type="NCBI Taxonomy" id="111878"/>
    <lineage>
        <taxon>Eukaryota</taxon>
        <taxon>Metazoa</taxon>
        <taxon>Porifera</taxon>
        <taxon>Hexactinellida</taxon>
        <taxon>Hexasterophora</taxon>
        <taxon>Lyssacinosida</taxon>
        <taxon>Leucopsacidae</taxon>
        <taxon>Oopsacas</taxon>
    </lineage>
</organism>
<reference evidence="1 2" key="1">
    <citation type="journal article" date="2023" name="BMC Biol.">
        <title>The compact genome of the sponge Oopsacas minuta (Hexactinellida) is lacking key metazoan core genes.</title>
        <authorList>
            <person name="Santini S."/>
            <person name="Schenkelaars Q."/>
            <person name="Jourda C."/>
            <person name="Duchesne M."/>
            <person name="Belahbib H."/>
            <person name="Rocher C."/>
            <person name="Selva M."/>
            <person name="Riesgo A."/>
            <person name="Vervoort M."/>
            <person name="Leys S.P."/>
            <person name="Kodjabachian L."/>
            <person name="Le Bivic A."/>
            <person name="Borchiellini C."/>
            <person name="Claverie J.M."/>
            <person name="Renard E."/>
        </authorList>
    </citation>
    <scope>NUCLEOTIDE SEQUENCE [LARGE SCALE GENOMIC DNA]</scope>
    <source>
        <strain evidence="1">SPO-2</strain>
    </source>
</reference>
<dbReference type="EMBL" id="JAKMXF010000052">
    <property type="protein sequence ID" value="KAI6659724.1"/>
    <property type="molecule type" value="Genomic_DNA"/>
</dbReference>